<name>A0A699TPZ2_TANCI</name>
<reference evidence="1" key="1">
    <citation type="journal article" date="2019" name="Sci. Rep.">
        <title>Draft genome of Tanacetum cinerariifolium, the natural source of mosquito coil.</title>
        <authorList>
            <person name="Yamashiro T."/>
            <person name="Shiraishi A."/>
            <person name="Satake H."/>
            <person name="Nakayama K."/>
        </authorList>
    </citation>
    <scope>NUCLEOTIDE SEQUENCE</scope>
</reference>
<sequence>SDKSAAIAYEVLDEWDDRVRTLASSVALTDMKFWMSGMIELELQPRDVSNDLNLSLKRNVELNVRGFSRIMLGIVGGGIGASPDVVIVAMVEGVIIGVGVSRETIGEDVVVNIDSTPTSLSGFNMLDTNDDIDELFCGPSGLTGVRV</sequence>
<protein>
    <submittedName>
        <fullName evidence="1">Uncharacterized protein</fullName>
    </submittedName>
</protein>
<dbReference type="EMBL" id="BKCJ011262054">
    <property type="protein sequence ID" value="GFD11903.1"/>
    <property type="molecule type" value="Genomic_DNA"/>
</dbReference>
<evidence type="ECO:0000313" key="1">
    <source>
        <dbReference type="EMBL" id="GFD11903.1"/>
    </source>
</evidence>
<dbReference type="AlphaFoldDB" id="A0A699TPZ2"/>
<organism evidence="1">
    <name type="scientific">Tanacetum cinerariifolium</name>
    <name type="common">Dalmatian daisy</name>
    <name type="synonym">Chrysanthemum cinerariifolium</name>
    <dbReference type="NCBI Taxonomy" id="118510"/>
    <lineage>
        <taxon>Eukaryota</taxon>
        <taxon>Viridiplantae</taxon>
        <taxon>Streptophyta</taxon>
        <taxon>Embryophyta</taxon>
        <taxon>Tracheophyta</taxon>
        <taxon>Spermatophyta</taxon>
        <taxon>Magnoliopsida</taxon>
        <taxon>eudicotyledons</taxon>
        <taxon>Gunneridae</taxon>
        <taxon>Pentapetalae</taxon>
        <taxon>asterids</taxon>
        <taxon>campanulids</taxon>
        <taxon>Asterales</taxon>
        <taxon>Asteraceae</taxon>
        <taxon>Asteroideae</taxon>
        <taxon>Anthemideae</taxon>
        <taxon>Anthemidinae</taxon>
        <taxon>Tanacetum</taxon>
    </lineage>
</organism>
<accession>A0A699TPZ2</accession>
<comment type="caution">
    <text evidence="1">The sequence shown here is derived from an EMBL/GenBank/DDBJ whole genome shotgun (WGS) entry which is preliminary data.</text>
</comment>
<feature type="non-terminal residue" evidence="1">
    <location>
        <position position="1"/>
    </location>
</feature>
<gene>
    <name evidence="1" type="ORF">Tci_883872</name>
</gene>
<feature type="non-terminal residue" evidence="1">
    <location>
        <position position="147"/>
    </location>
</feature>
<proteinExistence type="predicted"/>